<dbReference type="Proteomes" id="UP001164726">
    <property type="component" value="Chromosome"/>
</dbReference>
<evidence type="ECO:0000313" key="2">
    <source>
        <dbReference type="Proteomes" id="UP001164726"/>
    </source>
</evidence>
<protein>
    <submittedName>
        <fullName evidence="1">Uncharacterized protein</fullName>
    </submittedName>
</protein>
<keyword evidence="2" id="KW-1185">Reference proteome</keyword>
<gene>
    <name evidence="1" type="ORF">OE105_01430</name>
</gene>
<dbReference type="KEGG" id="fhl:OE105_01430"/>
<evidence type="ECO:0000313" key="1">
    <source>
        <dbReference type="EMBL" id="WAA12834.1"/>
    </source>
</evidence>
<organism evidence="1 2">
    <name type="scientific">Fervidibacillus halotolerans</name>
    <dbReference type="NCBI Taxonomy" id="2980027"/>
    <lineage>
        <taxon>Bacteria</taxon>
        <taxon>Bacillati</taxon>
        <taxon>Bacillota</taxon>
        <taxon>Bacilli</taxon>
        <taxon>Bacillales</taxon>
        <taxon>Bacillaceae</taxon>
        <taxon>Fervidibacillus</taxon>
    </lineage>
</organism>
<proteinExistence type="predicted"/>
<accession>A0A9E8M215</accession>
<dbReference type="RefSeq" id="WP_275420965.1">
    <property type="nucleotide sequence ID" value="NZ_CP106877.1"/>
</dbReference>
<name>A0A9E8M215_9BACI</name>
<reference evidence="1" key="1">
    <citation type="submission" date="2022-09" db="EMBL/GenBank/DDBJ databases">
        <title>Complete Genomes of Fervidibacillus albus and Fervidibacillus halotolerans isolated from tidal flat sediments.</title>
        <authorList>
            <person name="Kwon K.K."/>
            <person name="Yang S.-H."/>
            <person name="Park M.J."/>
            <person name="Oh H.-M."/>
        </authorList>
    </citation>
    <scope>NUCLEOTIDE SEQUENCE</scope>
    <source>
        <strain evidence="1">MEBiC13594</strain>
    </source>
</reference>
<sequence>MYIVHFVENKHIILSQYRKNKPILNEEIRIKGRKGKIKNIQEQENRIVYVEVEFEKKKKRR</sequence>
<dbReference type="EMBL" id="CP106877">
    <property type="protein sequence ID" value="WAA12834.1"/>
    <property type="molecule type" value="Genomic_DNA"/>
</dbReference>
<dbReference type="AlphaFoldDB" id="A0A9E8M215"/>